<keyword evidence="4" id="KW-0233">DNA recombination</keyword>
<evidence type="ECO:0000256" key="5">
    <source>
        <dbReference type="PROSITE-ProRule" id="PRU01248"/>
    </source>
</evidence>
<evidence type="ECO:0000313" key="9">
    <source>
        <dbReference type="Proteomes" id="UP000199518"/>
    </source>
</evidence>
<comment type="similarity">
    <text evidence="1">Belongs to the 'phage' integrase family.</text>
</comment>
<evidence type="ECO:0000256" key="2">
    <source>
        <dbReference type="ARBA" id="ARBA00022908"/>
    </source>
</evidence>
<evidence type="ECO:0000256" key="1">
    <source>
        <dbReference type="ARBA" id="ARBA00008857"/>
    </source>
</evidence>
<dbReference type="InterPro" id="IPR044068">
    <property type="entry name" value="CB"/>
</dbReference>
<keyword evidence="9" id="KW-1185">Reference proteome</keyword>
<dbReference type="InterPro" id="IPR013762">
    <property type="entry name" value="Integrase-like_cat_sf"/>
</dbReference>
<evidence type="ECO:0000256" key="3">
    <source>
        <dbReference type="ARBA" id="ARBA00023125"/>
    </source>
</evidence>
<sequence length="386" mass="44049">MARKSKRRANHEGTIFQRENGQWIVQLTVEKLDGSSKRVSRHAKSQEHGRMVLATLKEKHRHGETVDGRITVEELAKRWLSKRKGDESTLDSNQTVVARRIIPLIGTRKCDDLTVDIIEQWIDALKMSGYDRKKETFTAPLGLRSQQVAFDLLSAIFNYGMRRKLVRFNPCEPEVRPRPDDPEIRPFTEKECGEILSAVKGSRIESLYHLAFSVGPRQGELFGLQWHDVDWANSTIRIERQARDYAGHVTIKSPKTKGSRRTVSLADSVMAQLAERRKLAVKEGRARPEDFIFPSRDGFVIRRTNFGRRQWKSLLAKLKINHRGFHHVRHTAATAMLREGTPLYAVAHILGHSNSATTQKTYSHYIPSDGKIAAGKMQVVLNRMTS</sequence>
<evidence type="ECO:0000259" key="6">
    <source>
        <dbReference type="PROSITE" id="PS51898"/>
    </source>
</evidence>
<evidence type="ECO:0000259" key="7">
    <source>
        <dbReference type="PROSITE" id="PS51900"/>
    </source>
</evidence>
<dbReference type="PANTHER" id="PTHR30629">
    <property type="entry name" value="PROPHAGE INTEGRASE"/>
    <property type="match status" value="1"/>
</dbReference>
<dbReference type="InterPro" id="IPR002104">
    <property type="entry name" value="Integrase_catalytic"/>
</dbReference>
<feature type="domain" description="Tyr recombinase" evidence="6">
    <location>
        <begin position="182"/>
        <end position="375"/>
    </location>
</feature>
<dbReference type="RefSeq" id="WP_092048502.1">
    <property type="nucleotide sequence ID" value="NZ_FOQD01000004.1"/>
</dbReference>
<dbReference type="InterPro" id="IPR010998">
    <property type="entry name" value="Integrase_recombinase_N"/>
</dbReference>
<dbReference type="SUPFAM" id="SSF56349">
    <property type="entry name" value="DNA breaking-rejoining enzymes"/>
    <property type="match status" value="1"/>
</dbReference>
<dbReference type="PROSITE" id="PS51898">
    <property type="entry name" value="TYR_RECOMBINASE"/>
    <property type="match status" value="1"/>
</dbReference>
<keyword evidence="2" id="KW-0229">DNA integration</keyword>
<dbReference type="GO" id="GO:0006310">
    <property type="term" value="P:DNA recombination"/>
    <property type="evidence" value="ECO:0007669"/>
    <property type="project" value="UniProtKB-KW"/>
</dbReference>
<organism evidence="8 9">
    <name type="scientific">Planctomicrobium piriforme</name>
    <dbReference type="NCBI Taxonomy" id="1576369"/>
    <lineage>
        <taxon>Bacteria</taxon>
        <taxon>Pseudomonadati</taxon>
        <taxon>Planctomycetota</taxon>
        <taxon>Planctomycetia</taxon>
        <taxon>Planctomycetales</taxon>
        <taxon>Planctomycetaceae</taxon>
        <taxon>Planctomicrobium</taxon>
    </lineage>
</organism>
<dbReference type="GO" id="GO:0003677">
    <property type="term" value="F:DNA binding"/>
    <property type="evidence" value="ECO:0007669"/>
    <property type="project" value="UniProtKB-UniRule"/>
</dbReference>
<feature type="domain" description="Core-binding (CB)" evidence="7">
    <location>
        <begin position="70"/>
        <end position="161"/>
    </location>
</feature>
<dbReference type="InterPro" id="IPR011010">
    <property type="entry name" value="DNA_brk_join_enz"/>
</dbReference>
<dbReference type="InterPro" id="IPR050808">
    <property type="entry name" value="Phage_Integrase"/>
</dbReference>
<dbReference type="Proteomes" id="UP000199518">
    <property type="component" value="Unassembled WGS sequence"/>
</dbReference>
<protein>
    <submittedName>
        <fullName evidence="8">Site-specific recombinase XerD</fullName>
    </submittedName>
</protein>
<dbReference type="EMBL" id="FOQD01000004">
    <property type="protein sequence ID" value="SFH95902.1"/>
    <property type="molecule type" value="Genomic_DNA"/>
</dbReference>
<dbReference type="Pfam" id="PF00589">
    <property type="entry name" value="Phage_integrase"/>
    <property type="match status" value="1"/>
</dbReference>
<name>A0A1I3EA84_9PLAN</name>
<accession>A0A1I3EA84</accession>
<proteinExistence type="inferred from homology"/>
<dbReference type="Gene3D" id="1.10.443.10">
    <property type="entry name" value="Intergrase catalytic core"/>
    <property type="match status" value="1"/>
</dbReference>
<dbReference type="PROSITE" id="PS51900">
    <property type="entry name" value="CB"/>
    <property type="match status" value="1"/>
</dbReference>
<dbReference type="OrthoDB" id="9803188at2"/>
<dbReference type="Gene3D" id="1.10.150.130">
    <property type="match status" value="1"/>
</dbReference>
<dbReference type="AlphaFoldDB" id="A0A1I3EA84"/>
<evidence type="ECO:0000256" key="4">
    <source>
        <dbReference type="ARBA" id="ARBA00023172"/>
    </source>
</evidence>
<dbReference type="CDD" id="cd01189">
    <property type="entry name" value="INT_ICEBs1_C_like"/>
    <property type="match status" value="1"/>
</dbReference>
<dbReference type="GO" id="GO:0015074">
    <property type="term" value="P:DNA integration"/>
    <property type="evidence" value="ECO:0007669"/>
    <property type="project" value="UniProtKB-KW"/>
</dbReference>
<evidence type="ECO:0000313" key="8">
    <source>
        <dbReference type="EMBL" id="SFH95902.1"/>
    </source>
</evidence>
<keyword evidence="3 5" id="KW-0238">DNA-binding</keyword>
<dbReference type="STRING" id="1576369.SAMN05421753_104140"/>
<reference evidence="9" key="1">
    <citation type="submission" date="2016-10" db="EMBL/GenBank/DDBJ databases">
        <authorList>
            <person name="Varghese N."/>
            <person name="Submissions S."/>
        </authorList>
    </citation>
    <scope>NUCLEOTIDE SEQUENCE [LARGE SCALE GENOMIC DNA]</scope>
    <source>
        <strain evidence="9">DSM 26348</strain>
    </source>
</reference>
<dbReference type="PANTHER" id="PTHR30629:SF2">
    <property type="entry name" value="PROPHAGE INTEGRASE INTS-RELATED"/>
    <property type="match status" value="1"/>
</dbReference>
<gene>
    <name evidence="8" type="ORF">SAMN05421753_104140</name>
</gene>